<organism evidence="1 2">
    <name type="scientific">Bacillus rhizoplanae</name>
    <dbReference type="NCBI Taxonomy" id="2880966"/>
    <lineage>
        <taxon>Bacteria</taxon>
        <taxon>Bacillati</taxon>
        <taxon>Bacillota</taxon>
        <taxon>Bacilli</taxon>
        <taxon>Bacillales</taxon>
        <taxon>Bacillaceae</taxon>
        <taxon>Bacillus</taxon>
    </lineage>
</organism>
<gene>
    <name evidence="1" type="ORF">BACCIP111899_01896</name>
</gene>
<proteinExistence type="predicted"/>
<name>A0ABM8YAG5_9BACI</name>
<evidence type="ECO:0008006" key="3">
    <source>
        <dbReference type="Google" id="ProtNLM"/>
    </source>
</evidence>
<dbReference type="EMBL" id="CAKJTI010000007">
    <property type="protein sequence ID" value="CAG9612719.1"/>
    <property type="molecule type" value="Genomic_DNA"/>
</dbReference>
<dbReference type="InterPro" id="IPR020534">
    <property type="entry name" value="Uncharacterised_YqxA"/>
</dbReference>
<keyword evidence="2" id="KW-1185">Reference proteome</keyword>
<comment type="caution">
    <text evidence="1">The sequence shown here is derived from an EMBL/GenBank/DDBJ whole genome shotgun (WGS) entry which is preliminary data.</text>
</comment>
<accession>A0ABM8YAG5</accession>
<dbReference type="RefSeq" id="WP_230574852.1">
    <property type="nucleotide sequence ID" value="NZ_CAKJTI010000007.1"/>
</dbReference>
<evidence type="ECO:0000313" key="1">
    <source>
        <dbReference type="EMBL" id="CAG9612719.1"/>
    </source>
</evidence>
<evidence type="ECO:0000313" key="2">
    <source>
        <dbReference type="Proteomes" id="UP000789423"/>
    </source>
</evidence>
<protein>
    <recommendedName>
        <fullName evidence="3">DUF3679 domain-containing protein</fullName>
    </recommendedName>
</protein>
<dbReference type="Pfam" id="PF12438">
    <property type="entry name" value="DUF3679"/>
    <property type="match status" value="1"/>
</dbReference>
<dbReference type="Proteomes" id="UP000789423">
    <property type="component" value="Unassembled WGS sequence"/>
</dbReference>
<reference evidence="1 2" key="1">
    <citation type="submission" date="2021-10" db="EMBL/GenBank/DDBJ databases">
        <authorList>
            <person name="Criscuolo A."/>
        </authorList>
    </citation>
    <scope>NUCLEOTIDE SEQUENCE [LARGE SCALE GENOMIC DNA]</scope>
    <source>
        <strain evidence="2">CIP 111899</strain>
    </source>
</reference>
<sequence length="113" mass="12782">MGQFTRKCILLVISLFLITLAGMQVANSGLKRMKGYNNPTYEQIAHITGTDHEDVERTILGETFSIEEKQKQLEELKSFNMLESMGKGLTLLVQNVVRSITYTIVDKMKGAFH</sequence>